<dbReference type="EMBL" id="CP002869">
    <property type="protein sequence ID" value="AEI46387.1"/>
    <property type="molecule type" value="Genomic_DNA"/>
</dbReference>
<dbReference type="AlphaFoldDB" id="F8FKL9"/>
<keyword evidence="4" id="KW-1133">Transmembrane helix</keyword>
<dbReference type="Gene3D" id="1.25.40.10">
    <property type="entry name" value="Tetratricopeptide repeat domain"/>
    <property type="match status" value="1"/>
</dbReference>
<dbReference type="InterPro" id="IPR019734">
    <property type="entry name" value="TPR_rpt"/>
</dbReference>
<feature type="region of interest" description="Disordered" evidence="3">
    <location>
        <begin position="483"/>
        <end position="520"/>
    </location>
</feature>
<reference evidence="6" key="1">
    <citation type="submission" date="2011-06" db="EMBL/GenBank/DDBJ databases">
        <title>Complete genome sequence of Paenibacillus mucilaginosus KNP414.</title>
        <authorList>
            <person name="Wang J."/>
            <person name="Hu S."/>
            <person name="Hu X."/>
            <person name="Zhang B."/>
            <person name="Dong D."/>
            <person name="Zhang S."/>
            <person name="Zhao K."/>
            <person name="Wu D."/>
        </authorList>
    </citation>
    <scope>NUCLEOTIDE SEQUENCE [LARGE SCALE GENOMIC DNA]</scope>
    <source>
        <strain evidence="6">KNP414</strain>
    </source>
</reference>
<evidence type="ECO:0000256" key="2">
    <source>
        <dbReference type="PROSITE-ProRule" id="PRU00339"/>
    </source>
</evidence>
<evidence type="ECO:0000256" key="1">
    <source>
        <dbReference type="ARBA" id="ARBA00022825"/>
    </source>
</evidence>
<dbReference type="GO" id="GO:0008236">
    <property type="term" value="F:serine-type peptidase activity"/>
    <property type="evidence" value="ECO:0007669"/>
    <property type="project" value="UniProtKB-KW"/>
</dbReference>
<dbReference type="SUPFAM" id="SSF48452">
    <property type="entry name" value="TPR-like"/>
    <property type="match status" value="1"/>
</dbReference>
<dbReference type="Pfam" id="PF13365">
    <property type="entry name" value="Trypsin_2"/>
    <property type="match status" value="1"/>
</dbReference>
<dbReference type="Gene3D" id="2.40.10.120">
    <property type="match status" value="1"/>
</dbReference>
<evidence type="ECO:0000313" key="6">
    <source>
        <dbReference type="Proteomes" id="UP000006620"/>
    </source>
</evidence>
<dbReference type="HOGENOM" id="CLU_031709_0_0_9"/>
<keyword evidence="2" id="KW-0802">TPR repeat</keyword>
<dbReference type="SUPFAM" id="SSF50494">
    <property type="entry name" value="Trypsin-like serine proteases"/>
    <property type="match status" value="1"/>
</dbReference>
<keyword evidence="1" id="KW-0645">Protease</keyword>
<feature type="repeat" description="TPR" evidence="2">
    <location>
        <begin position="393"/>
        <end position="426"/>
    </location>
</feature>
<organism evidence="5 6">
    <name type="scientific">Paenibacillus mucilaginosus (strain KNP414)</name>
    <dbReference type="NCBI Taxonomy" id="1036673"/>
    <lineage>
        <taxon>Bacteria</taxon>
        <taxon>Bacillati</taxon>
        <taxon>Bacillota</taxon>
        <taxon>Bacilli</taxon>
        <taxon>Bacillales</taxon>
        <taxon>Paenibacillaceae</taxon>
        <taxon>Paenibacillus</taxon>
    </lineage>
</organism>
<evidence type="ECO:0000256" key="4">
    <source>
        <dbReference type="SAM" id="Phobius"/>
    </source>
</evidence>
<keyword evidence="4" id="KW-0812">Transmembrane</keyword>
<keyword evidence="1" id="KW-0378">Hydrolase</keyword>
<name>F8FKL9_PAEMK</name>
<dbReference type="RefSeq" id="WP_013921534.1">
    <property type="nucleotide sequence ID" value="NC_015690.1"/>
</dbReference>
<dbReference type="InterPro" id="IPR011990">
    <property type="entry name" value="TPR-like_helical_dom_sf"/>
</dbReference>
<protein>
    <submittedName>
        <fullName evidence="5">Peptidase S1 and S6, chymotrypsin/Hap</fullName>
    </submittedName>
</protein>
<dbReference type="InterPro" id="IPR043504">
    <property type="entry name" value="Peptidase_S1_PA_chymotrypsin"/>
</dbReference>
<evidence type="ECO:0000313" key="5">
    <source>
        <dbReference type="EMBL" id="AEI46387.1"/>
    </source>
</evidence>
<accession>F8FKL9</accession>
<dbReference type="Proteomes" id="UP000006620">
    <property type="component" value="Chromosome"/>
</dbReference>
<feature type="compositionally biased region" description="Low complexity" evidence="3">
    <location>
        <begin position="495"/>
        <end position="520"/>
    </location>
</feature>
<dbReference type="InterPro" id="IPR009003">
    <property type="entry name" value="Peptidase_S1_PA"/>
</dbReference>
<dbReference type="PROSITE" id="PS50005">
    <property type="entry name" value="TPR"/>
    <property type="match status" value="1"/>
</dbReference>
<dbReference type="Gene3D" id="2.40.10.10">
    <property type="entry name" value="Trypsin-like serine proteases"/>
    <property type="match status" value="1"/>
</dbReference>
<dbReference type="KEGG" id="pms:KNP414_07902"/>
<evidence type="ECO:0000256" key="3">
    <source>
        <dbReference type="SAM" id="MobiDB-lite"/>
    </source>
</evidence>
<reference evidence="5 6" key="2">
    <citation type="journal article" date="2013" name="Genome Announc.">
        <title>Genome Sequence of Growth-Improving Paenibacillus mucilaginosus Strain KNP414.</title>
        <authorList>
            <person name="Lu J.J."/>
            <person name="Wang J.F."/>
            <person name="Hu X.F."/>
        </authorList>
    </citation>
    <scope>NUCLEOTIDE SEQUENCE [LARGE SCALE GENOMIC DNA]</scope>
    <source>
        <strain evidence="5 6">KNP414</strain>
    </source>
</reference>
<sequence>MVDQRSIGLTRQRVCVRLLLVFLLTAVLLLPAGRWTVQAESAAVMDPRVLADTNKPGVVMIATLYKASISVPEVYMSQEALQGLQKKLAGDILSGAVANNPNAIIDALLLELFKDPLKYLVPTDTFTSREVQTGSVGTGFIVTPDGYIVTNAHVVYTPEETLKVALIETGLKELIDKDVTDFLNDVKANNYKPSEEILNGLRKAAAQFYVNYAQLSHVQTQIYTEMGMAIPGIQVMQKGFPSELKRRGEPTPGKDVAILKIDKTNLPTVTIGDDTGLRTGDKIYVVGYPGAATFNPMLATESIVESTLTSGLVSARKTMPGGWDILQVDAAMSGGNSGGPVFNESGEVIGIATFGSINTGSGTEVQGMNFAIPISIAKQFLNESNITPSESQLTKIYKEGLSLYNSRKYSKALEKFREVNELNPGYPYIQNFISESRLAINNNQDESGLSLTIILWIAGGVVVLALLIILILFVRRKYSFTVARKPADSPPPPSAEGQPPGSGPEAPGEPEASPGSRPKE</sequence>
<feature type="transmembrane region" description="Helical" evidence="4">
    <location>
        <begin position="453"/>
        <end position="474"/>
    </location>
</feature>
<keyword evidence="4" id="KW-0472">Membrane</keyword>
<gene>
    <name evidence="5" type="ordered locus">KNP414_07902</name>
</gene>
<dbReference type="PATRIC" id="fig|1036673.3.peg.7373"/>
<dbReference type="PANTHER" id="PTHR43019:SF23">
    <property type="entry name" value="PROTEASE DO-LIKE 5, CHLOROPLASTIC"/>
    <property type="match status" value="1"/>
</dbReference>
<keyword evidence="1" id="KW-0720">Serine protease</keyword>
<dbReference type="PANTHER" id="PTHR43019">
    <property type="entry name" value="SERINE ENDOPROTEASE DEGS"/>
    <property type="match status" value="1"/>
</dbReference>
<proteinExistence type="predicted"/>